<evidence type="ECO:0000313" key="3">
    <source>
        <dbReference type="Proteomes" id="UP001549146"/>
    </source>
</evidence>
<name>A0ABV2LTZ9_9FLAO</name>
<keyword evidence="1" id="KW-0472">Membrane</keyword>
<evidence type="ECO:0000313" key="2">
    <source>
        <dbReference type="EMBL" id="MET3732040.1"/>
    </source>
</evidence>
<reference evidence="2 3" key="1">
    <citation type="submission" date="2024-06" db="EMBL/GenBank/DDBJ databases">
        <title>Genomic Encyclopedia of Type Strains, Phase IV (KMG-IV): sequencing the most valuable type-strain genomes for metagenomic binning, comparative biology and taxonomic classification.</title>
        <authorList>
            <person name="Goeker M."/>
        </authorList>
    </citation>
    <scope>NUCLEOTIDE SEQUENCE [LARGE SCALE GENOMIC DNA]</scope>
    <source>
        <strain evidence="2 3">DSM 29388</strain>
    </source>
</reference>
<protein>
    <submittedName>
        <fullName evidence="2">Magnesium-transporting ATPase (P-type)</fullName>
    </submittedName>
</protein>
<comment type="caution">
    <text evidence="2">The sequence shown here is derived from an EMBL/GenBank/DDBJ whole genome shotgun (WGS) entry which is preliminary data.</text>
</comment>
<dbReference type="EMBL" id="JBEPMO010000008">
    <property type="protein sequence ID" value="MET3732040.1"/>
    <property type="molecule type" value="Genomic_DNA"/>
</dbReference>
<keyword evidence="1" id="KW-0812">Transmembrane</keyword>
<feature type="transmembrane region" description="Helical" evidence="1">
    <location>
        <begin position="92"/>
        <end position="112"/>
    </location>
</feature>
<sequence length="224" mass="26094">MQGNNTDNNELDDLKSLWQSQEDKITYDSDDIFKMIHRKSVNSIQWLFIITIIEVIIGISMSIWTLFSGKHVYDQERIKVIGEDIFTKYENFSHIGLFGSLVIFGITFYFYRKINSSLSVKDLMTSIIKFRRIITWFIIIWIVGILLLFTPIMVEMGSNTYLNSQPHLNETIESTKMTAQKVGYIMAIVTIVLMLIFSGIYYGLIYGVFLRRLGKNLKELKNIK</sequence>
<gene>
    <name evidence="2" type="ORF">ABID46_001624</name>
</gene>
<feature type="transmembrane region" description="Helical" evidence="1">
    <location>
        <begin position="184"/>
        <end position="209"/>
    </location>
</feature>
<accession>A0ABV2LTZ9</accession>
<proteinExistence type="predicted"/>
<feature type="transmembrane region" description="Helical" evidence="1">
    <location>
        <begin position="133"/>
        <end position="154"/>
    </location>
</feature>
<evidence type="ECO:0000256" key="1">
    <source>
        <dbReference type="SAM" id="Phobius"/>
    </source>
</evidence>
<dbReference type="RefSeq" id="WP_354508870.1">
    <property type="nucleotide sequence ID" value="NZ_JBEPMO010000008.1"/>
</dbReference>
<feature type="transmembrane region" description="Helical" evidence="1">
    <location>
        <begin position="44"/>
        <end position="67"/>
    </location>
</feature>
<organism evidence="2 3">
    <name type="scientific">Moheibacter stercoris</name>
    <dbReference type="NCBI Taxonomy" id="1628251"/>
    <lineage>
        <taxon>Bacteria</taxon>
        <taxon>Pseudomonadati</taxon>
        <taxon>Bacteroidota</taxon>
        <taxon>Flavobacteriia</taxon>
        <taxon>Flavobacteriales</taxon>
        <taxon>Weeksellaceae</taxon>
        <taxon>Moheibacter</taxon>
    </lineage>
</organism>
<dbReference type="Proteomes" id="UP001549146">
    <property type="component" value="Unassembled WGS sequence"/>
</dbReference>
<keyword evidence="3" id="KW-1185">Reference proteome</keyword>
<keyword evidence="1" id="KW-1133">Transmembrane helix</keyword>